<evidence type="ECO:0000313" key="2">
    <source>
        <dbReference type="Proteomes" id="UP001059041"/>
    </source>
</evidence>
<name>A0A9W7T4L8_TRIRA</name>
<dbReference type="EMBL" id="JAFHDT010000317">
    <property type="protein sequence ID" value="KAI7789848.1"/>
    <property type="molecule type" value="Genomic_DNA"/>
</dbReference>
<organism evidence="1 2">
    <name type="scientific">Triplophysa rosa</name>
    <name type="common">Cave loach</name>
    <dbReference type="NCBI Taxonomy" id="992332"/>
    <lineage>
        <taxon>Eukaryota</taxon>
        <taxon>Metazoa</taxon>
        <taxon>Chordata</taxon>
        <taxon>Craniata</taxon>
        <taxon>Vertebrata</taxon>
        <taxon>Euteleostomi</taxon>
        <taxon>Actinopterygii</taxon>
        <taxon>Neopterygii</taxon>
        <taxon>Teleostei</taxon>
        <taxon>Ostariophysi</taxon>
        <taxon>Cypriniformes</taxon>
        <taxon>Nemacheilidae</taxon>
        <taxon>Triplophysa</taxon>
    </lineage>
</organism>
<protein>
    <submittedName>
        <fullName evidence="1">Uncharacterized protein</fullName>
    </submittedName>
</protein>
<dbReference type="Proteomes" id="UP001059041">
    <property type="component" value="Unassembled WGS sequence"/>
</dbReference>
<evidence type="ECO:0000313" key="1">
    <source>
        <dbReference type="EMBL" id="KAI7789848.1"/>
    </source>
</evidence>
<accession>A0A9W7T4L8</accession>
<proteinExistence type="predicted"/>
<sequence length="138" mass="15652">MGVRRGNSEITIRRLLAKHNLRRKGHSSDSDLELAVSRAVNETGSTYGRKMMTGYLSSVGVHAGEGRIGRVLRAAHAPYHEERCQSVLMWSSCFDGQCQRVPGWQKSLQLNPEQPRQPPQFFRTHCPVQPHHLCVYET</sequence>
<dbReference type="AlphaFoldDB" id="A0A9W7T4L8"/>
<comment type="caution">
    <text evidence="1">The sequence shown here is derived from an EMBL/GenBank/DDBJ whole genome shotgun (WGS) entry which is preliminary data.</text>
</comment>
<gene>
    <name evidence="1" type="ORF">IRJ41_000989</name>
</gene>
<reference evidence="1" key="1">
    <citation type="submission" date="2021-02" db="EMBL/GenBank/DDBJ databases">
        <title>Comparative genomics reveals that relaxation of natural selection precedes convergent phenotypic evolution of cavefish.</title>
        <authorList>
            <person name="Peng Z."/>
        </authorList>
    </citation>
    <scope>NUCLEOTIDE SEQUENCE</scope>
    <source>
        <tissue evidence="1">Muscle</tissue>
    </source>
</reference>
<keyword evidence="2" id="KW-1185">Reference proteome</keyword>